<dbReference type="AlphaFoldDB" id="A0A2K8NQZ8"/>
<dbReference type="RefSeq" id="WP_198507963.1">
    <property type="nucleotide sequence ID" value="NZ_CP024962.1"/>
</dbReference>
<dbReference type="Proteomes" id="UP000232222">
    <property type="component" value="Chromosome"/>
</dbReference>
<gene>
    <name evidence="8" type="primary">thiN</name>
    <name evidence="8" type="ORF">EFREU_v1c02350</name>
</gene>
<dbReference type="Gene3D" id="3.40.50.10240">
    <property type="entry name" value="Thiamin pyrophosphokinase, catalytic domain"/>
    <property type="match status" value="1"/>
</dbReference>
<evidence type="ECO:0000313" key="9">
    <source>
        <dbReference type="Proteomes" id="UP000232222"/>
    </source>
</evidence>
<dbReference type="EC" id="2.7.6.2" evidence="5"/>
<dbReference type="GO" id="GO:0030975">
    <property type="term" value="F:thiamine binding"/>
    <property type="evidence" value="ECO:0007669"/>
    <property type="project" value="InterPro"/>
</dbReference>
<evidence type="ECO:0000313" key="8">
    <source>
        <dbReference type="EMBL" id="ATZ16262.1"/>
    </source>
</evidence>
<organism evidence="8 9">
    <name type="scientific">Entomoplasma freundtii</name>
    <dbReference type="NCBI Taxonomy" id="74700"/>
    <lineage>
        <taxon>Bacteria</taxon>
        <taxon>Bacillati</taxon>
        <taxon>Mycoplasmatota</taxon>
        <taxon>Mollicutes</taxon>
        <taxon>Entomoplasmatales</taxon>
        <taxon>Entomoplasmataceae</taxon>
        <taxon>Entomoplasma</taxon>
    </lineage>
</organism>
<keyword evidence="9" id="KW-1185">Reference proteome</keyword>
<feature type="domain" description="Thiamin pyrophosphokinase thiamin-binding" evidence="7">
    <location>
        <begin position="137"/>
        <end position="201"/>
    </location>
</feature>
<dbReference type="Pfam" id="PF04263">
    <property type="entry name" value="TPK_catalytic"/>
    <property type="match status" value="1"/>
</dbReference>
<dbReference type="Pfam" id="PF04265">
    <property type="entry name" value="TPK_B1_binding"/>
    <property type="match status" value="1"/>
</dbReference>
<dbReference type="GO" id="GO:0006772">
    <property type="term" value="P:thiamine metabolic process"/>
    <property type="evidence" value="ECO:0007669"/>
    <property type="project" value="UniProtKB-UniRule"/>
</dbReference>
<keyword evidence="4" id="KW-0067">ATP-binding</keyword>
<evidence type="ECO:0000256" key="3">
    <source>
        <dbReference type="ARBA" id="ARBA00022777"/>
    </source>
</evidence>
<dbReference type="KEGG" id="efr:EFREU_v1c02350"/>
<sequence length="206" mass="23685">MTKKAIVITAKTKINYESFVKQGFFLIGVERGALDIIEKKLPLGLAIGDFDKVTSKELEEITNQAQKVVILDEQKDCFDGEAAVCYAKQMGYEKIYFVANATKRYDKNVSVFNLIWQYDLTFINDETIMFLVKKGQTEIPFDRYQGYTYVSFLSNRPSQITINNMVYNAKDLQLDPFETKCMSNAFVPYLNPKINTNHDLLCIMSK</sequence>
<evidence type="ECO:0000256" key="1">
    <source>
        <dbReference type="ARBA" id="ARBA00022679"/>
    </source>
</evidence>
<dbReference type="NCBIfam" id="TIGR01378">
    <property type="entry name" value="thi_PPkinase"/>
    <property type="match status" value="1"/>
</dbReference>
<dbReference type="SUPFAM" id="SSF63999">
    <property type="entry name" value="Thiamin pyrophosphokinase, catalytic domain"/>
    <property type="match status" value="1"/>
</dbReference>
<dbReference type="GO" id="GO:0004788">
    <property type="term" value="F:thiamine diphosphokinase activity"/>
    <property type="evidence" value="ECO:0007669"/>
    <property type="project" value="UniProtKB-UniRule"/>
</dbReference>
<evidence type="ECO:0000256" key="5">
    <source>
        <dbReference type="NCBIfam" id="TIGR01378"/>
    </source>
</evidence>
<dbReference type="PANTHER" id="PTHR41299">
    <property type="entry name" value="THIAMINE PYROPHOSPHOKINASE"/>
    <property type="match status" value="1"/>
</dbReference>
<evidence type="ECO:0000256" key="4">
    <source>
        <dbReference type="ARBA" id="ARBA00022840"/>
    </source>
</evidence>
<protein>
    <recommendedName>
        <fullName evidence="5">Thiamine diphosphokinase</fullName>
        <ecNumber evidence="5">2.7.6.2</ecNumber>
    </recommendedName>
</protein>
<dbReference type="GO" id="GO:0009229">
    <property type="term" value="P:thiamine diphosphate biosynthetic process"/>
    <property type="evidence" value="ECO:0007669"/>
    <property type="project" value="InterPro"/>
</dbReference>
<dbReference type="PANTHER" id="PTHR41299:SF1">
    <property type="entry name" value="THIAMINE PYROPHOSPHOKINASE"/>
    <property type="match status" value="1"/>
</dbReference>
<dbReference type="InterPro" id="IPR006282">
    <property type="entry name" value="Thi_PPkinase"/>
</dbReference>
<dbReference type="GO" id="GO:0016301">
    <property type="term" value="F:kinase activity"/>
    <property type="evidence" value="ECO:0007669"/>
    <property type="project" value="UniProtKB-KW"/>
</dbReference>
<keyword evidence="2" id="KW-0547">Nucleotide-binding</keyword>
<feature type="domain" description="Thiamin pyrophosphokinase catalytic" evidence="6">
    <location>
        <begin position="19"/>
        <end position="118"/>
    </location>
</feature>
<evidence type="ECO:0000259" key="7">
    <source>
        <dbReference type="Pfam" id="PF04265"/>
    </source>
</evidence>
<evidence type="ECO:0000259" key="6">
    <source>
        <dbReference type="Pfam" id="PF04263"/>
    </source>
</evidence>
<dbReference type="EMBL" id="CP024962">
    <property type="protein sequence ID" value="ATZ16262.1"/>
    <property type="molecule type" value="Genomic_DNA"/>
</dbReference>
<dbReference type="InterPro" id="IPR007373">
    <property type="entry name" value="Thiamin_PyroPKinase_B1-bd"/>
</dbReference>
<dbReference type="GO" id="GO:0005524">
    <property type="term" value="F:ATP binding"/>
    <property type="evidence" value="ECO:0007669"/>
    <property type="project" value="UniProtKB-KW"/>
</dbReference>
<keyword evidence="3 8" id="KW-0418">Kinase</keyword>
<accession>A0A2K8NQZ8</accession>
<proteinExistence type="predicted"/>
<keyword evidence="1" id="KW-0808">Transferase</keyword>
<dbReference type="InterPro" id="IPR036759">
    <property type="entry name" value="TPK_catalytic_sf"/>
</dbReference>
<reference evidence="8 9" key="1">
    <citation type="submission" date="2017-11" db="EMBL/GenBank/DDBJ databases">
        <title>Genome sequence of Entomoplasma freundtii BARC 318 (ATCC 51999).</title>
        <authorList>
            <person name="Lo W.-S."/>
            <person name="Gasparich G.E."/>
            <person name="Kuo C.-H."/>
        </authorList>
    </citation>
    <scope>NUCLEOTIDE SEQUENCE [LARGE SCALE GENOMIC DNA]</scope>
    <source>
        <strain evidence="8 9">BARC 318</strain>
    </source>
</reference>
<dbReference type="InterPro" id="IPR007371">
    <property type="entry name" value="TPK_catalytic"/>
</dbReference>
<dbReference type="InterPro" id="IPR053149">
    <property type="entry name" value="TPK"/>
</dbReference>
<name>A0A2K8NQZ8_9MOLU</name>
<evidence type="ECO:0000256" key="2">
    <source>
        <dbReference type="ARBA" id="ARBA00022741"/>
    </source>
</evidence>